<evidence type="ECO:0000313" key="4">
    <source>
        <dbReference type="Proteomes" id="UP000293925"/>
    </source>
</evidence>
<evidence type="ECO:0000259" key="1">
    <source>
        <dbReference type="Pfam" id="PF03235"/>
    </source>
</evidence>
<dbReference type="Pfam" id="PF07510">
    <property type="entry name" value="GmrSD_C"/>
    <property type="match status" value="1"/>
</dbReference>
<gene>
    <name evidence="3" type="ORF">EZ456_01005</name>
</gene>
<dbReference type="AlphaFoldDB" id="A0A4R0Q855"/>
<dbReference type="Proteomes" id="UP000293925">
    <property type="component" value="Unassembled WGS sequence"/>
</dbReference>
<keyword evidence="4" id="KW-1185">Reference proteome</keyword>
<proteinExistence type="predicted"/>
<dbReference type="RefSeq" id="WP_131526505.1">
    <property type="nucleotide sequence ID" value="NZ_SJSO01000001.1"/>
</dbReference>
<dbReference type="OrthoDB" id="9798761at2"/>
<dbReference type="PANTHER" id="PTHR35149:SF2">
    <property type="entry name" value="DUF262 DOMAIN-CONTAINING PROTEIN"/>
    <property type="match status" value="1"/>
</dbReference>
<dbReference type="EMBL" id="SJSO01000001">
    <property type="protein sequence ID" value="TCD29626.1"/>
    <property type="molecule type" value="Genomic_DNA"/>
</dbReference>
<feature type="domain" description="GmrSD restriction endonucleases N-terminal" evidence="1">
    <location>
        <begin position="12"/>
        <end position="209"/>
    </location>
</feature>
<organism evidence="3 4">
    <name type="scientific">Pedobacter psychrodurus</name>
    <dbReference type="NCBI Taxonomy" id="2530456"/>
    <lineage>
        <taxon>Bacteria</taxon>
        <taxon>Pseudomonadati</taxon>
        <taxon>Bacteroidota</taxon>
        <taxon>Sphingobacteriia</taxon>
        <taxon>Sphingobacteriales</taxon>
        <taxon>Sphingobacteriaceae</taxon>
        <taxon>Pedobacter</taxon>
    </lineage>
</organism>
<dbReference type="InterPro" id="IPR011089">
    <property type="entry name" value="GmrSD_C"/>
</dbReference>
<name>A0A4R0Q855_9SPHI</name>
<dbReference type="InterPro" id="IPR004919">
    <property type="entry name" value="GmrSD_N"/>
</dbReference>
<protein>
    <submittedName>
        <fullName evidence="3">DUF262 domain-containing protein</fullName>
    </submittedName>
</protein>
<evidence type="ECO:0000313" key="3">
    <source>
        <dbReference type="EMBL" id="TCD29626.1"/>
    </source>
</evidence>
<dbReference type="Pfam" id="PF03235">
    <property type="entry name" value="GmrSD_N"/>
    <property type="match status" value="1"/>
</dbReference>
<evidence type="ECO:0000259" key="2">
    <source>
        <dbReference type="Pfam" id="PF07510"/>
    </source>
</evidence>
<feature type="domain" description="GmrSD restriction endonucleases C-terminal" evidence="2">
    <location>
        <begin position="503"/>
        <end position="641"/>
    </location>
</feature>
<sequence length="656" mass="78314">MDTIKSELIDLKKIIERDLRFNVPRYQRLYVWEEEQVKTLFTDIYTAYKAKKEAYYIGGIIIVRNKSLDIYDLVDGQQRFTTIWLMANHLGGALKAFVKSKGELRLKFSIRKNVEQYFNFLSNEELDSNTEAFDDLVRISKGRKTIENFIDSNLNDFHDKTAFVDYILKNVKMVYTQVPESMDLNKLFETLNNRGIQLSQHEILKAKLLSFLPNKQERHRYAIIWNACSDMTNYLERSFAYEIGNSRDIADSYNKWSYRHDWKYLVDTLKHKRVAENKILNLSDILAKDFEPFNNNADGQPNEDFFHPKTSDDEFEKVRSILSFPQLLLHTLRIYLFEKKSPDLNRINEKELLLTFSNYLYKDLNEKESRKFIDVLLRVREVFDKYIIKWVEEEKNEEIHQIKILSKENKIKRGKRFYLRRKKSNETNGLALLQSMLYHSQQNTTQYWLTPFLYRLLKQPTLEDAYQQLKYLDNAMFSNSSIEDDLIIRSLKCMDTIPDFVADLKILRTKKGTGFPHYWFYKLEFVLWHERSIFPKNKLWDDYKLTARNSIEHIAPQHPRDIRDKVCDESLDAFGNLVLVSRGINSEYSDWSYPVKRSKFQNKKDKGDRNCLESLKSDLIYSEHEIWNDVQAELHQDQMIRILGNYFEKTKIQADR</sequence>
<dbReference type="PANTHER" id="PTHR35149">
    <property type="entry name" value="SLL5132 PROTEIN"/>
    <property type="match status" value="1"/>
</dbReference>
<accession>A0A4R0Q855</accession>
<reference evidence="3 4" key="1">
    <citation type="submission" date="2019-02" db="EMBL/GenBank/DDBJ databases">
        <title>Pedobacter sp. RP-3-21 sp. nov., isolated from Arctic soil.</title>
        <authorList>
            <person name="Dahal R.H."/>
        </authorList>
    </citation>
    <scope>NUCLEOTIDE SEQUENCE [LARGE SCALE GENOMIC DNA]</scope>
    <source>
        <strain evidence="3 4">RP-3-21</strain>
    </source>
</reference>
<comment type="caution">
    <text evidence="3">The sequence shown here is derived from an EMBL/GenBank/DDBJ whole genome shotgun (WGS) entry which is preliminary data.</text>
</comment>